<gene>
    <name evidence="3" type="ORF">Ahu01nite_044890</name>
</gene>
<dbReference type="SMART" id="SM00331">
    <property type="entry name" value="PP2C_SIG"/>
    <property type="match status" value="1"/>
</dbReference>
<dbReference type="SUPFAM" id="SSF55781">
    <property type="entry name" value="GAF domain-like"/>
    <property type="match status" value="1"/>
</dbReference>
<evidence type="ECO:0000313" key="4">
    <source>
        <dbReference type="Proteomes" id="UP000603200"/>
    </source>
</evidence>
<sequence>MAVREVDVVGVELGWAATLHRLWSSVTVITARDQLADLVLPPLLSEPGVLAVWGLRHDLAGGISAYRWAGLPLRQEDRAGAEKIAALGLPVVSIGPELERLRADGARHVLSARLDVPGTEAGSMLVVVGADADVPRLRACLAQIVDVTREAIRRLLAGRAEDEQQMRDALLAEASLQMDAVLDTTQTMHRAARMAVPAIAEGCLVYVLDEGKLVLRSAVHVDMRRLDTALANPAYAACLATMASKAVTGNAERVHSDVTDTTGTRTIHPQVLRARGRVLGVLLFLFDRGDDRIPPPDFLRDLAYRAALAIDNGELYEQRRRDVVTMQQHLLPSRLPVVPGIAIAASYAVGDRVTEVGGDFYDVVTRTDGVVAALVGDVCGRGPEAAALTGMARHTLGTLLTEGVSPARALGRLNTGLRRDGSWRFVTAGVAMLRPAAKGLAVQWNSAGHPAPIVLRRGRSAQAARGGGIPLGVLPQATIGRSRLLLAPGDALLMFTDGLTEARDTDGVMFDHEALWQALDRLRDAPVETLVLELSQASAIFGGAVADDIAVLAVRAEEYHDG</sequence>
<reference evidence="3 4" key="1">
    <citation type="submission" date="2021-01" db="EMBL/GenBank/DDBJ databases">
        <title>Whole genome shotgun sequence of Actinoplanes humidus NBRC 14915.</title>
        <authorList>
            <person name="Komaki H."/>
            <person name="Tamura T."/>
        </authorList>
    </citation>
    <scope>NUCLEOTIDE SEQUENCE [LARGE SCALE GENOMIC DNA]</scope>
    <source>
        <strain evidence="3 4">NBRC 14915</strain>
    </source>
</reference>
<protein>
    <recommendedName>
        <fullName evidence="2">PPM-type phosphatase domain-containing protein</fullName>
    </recommendedName>
</protein>
<feature type="domain" description="PPM-type phosphatase" evidence="2">
    <location>
        <begin position="338"/>
        <end position="556"/>
    </location>
</feature>
<name>A0ABQ3ZS62_9ACTN</name>
<dbReference type="PANTHER" id="PTHR43156">
    <property type="entry name" value="STAGE II SPORULATION PROTEIN E-RELATED"/>
    <property type="match status" value="1"/>
</dbReference>
<dbReference type="Gene3D" id="3.30.450.40">
    <property type="match status" value="1"/>
</dbReference>
<dbReference type="InterPro" id="IPR052016">
    <property type="entry name" value="Bact_Sigma-Reg"/>
</dbReference>
<dbReference type="Pfam" id="PF07228">
    <property type="entry name" value="SpoIIE"/>
    <property type="match status" value="1"/>
</dbReference>
<dbReference type="Gene3D" id="3.60.40.10">
    <property type="entry name" value="PPM-type phosphatase domain"/>
    <property type="match status" value="1"/>
</dbReference>
<dbReference type="InterPro" id="IPR029016">
    <property type="entry name" value="GAF-like_dom_sf"/>
</dbReference>
<keyword evidence="4" id="KW-1185">Reference proteome</keyword>
<dbReference type="Proteomes" id="UP000603200">
    <property type="component" value="Unassembled WGS sequence"/>
</dbReference>
<dbReference type="RefSeq" id="WP_203838509.1">
    <property type="nucleotide sequence ID" value="NZ_BAAATV010000002.1"/>
</dbReference>
<dbReference type="PANTHER" id="PTHR43156:SF2">
    <property type="entry name" value="STAGE II SPORULATION PROTEIN E"/>
    <property type="match status" value="1"/>
</dbReference>
<evidence type="ECO:0000259" key="2">
    <source>
        <dbReference type="SMART" id="SM00331"/>
    </source>
</evidence>
<comment type="caution">
    <text evidence="3">The sequence shown here is derived from an EMBL/GenBank/DDBJ whole genome shotgun (WGS) entry which is preliminary data.</text>
</comment>
<organism evidence="3 4">
    <name type="scientific">Winogradskya humida</name>
    <dbReference type="NCBI Taxonomy" id="113566"/>
    <lineage>
        <taxon>Bacteria</taxon>
        <taxon>Bacillati</taxon>
        <taxon>Actinomycetota</taxon>
        <taxon>Actinomycetes</taxon>
        <taxon>Micromonosporales</taxon>
        <taxon>Micromonosporaceae</taxon>
        <taxon>Winogradskya</taxon>
    </lineage>
</organism>
<dbReference type="SUPFAM" id="SSF81606">
    <property type="entry name" value="PP2C-like"/>
    <property type="match status" value="1"/>
</dbReference>
<keyword evidence="1" id="KW-0378">Hydrolase</keyword>
<dbReference type="InterPro" id="IPR001932">
    <property type="entry name" value="PPM-type_phosphatase-like_dom"/>
</dbReference>
<accession>A0ABQ3ZS62</accession>
<dbReference type="InterPro" id="IPR036457">
    <property type="entry name" value="PPM-type-like_dom_sf"/>
</dbReference>
<dbReference type="EMBL" id="BOMN01000057">
    <property type="protein sequence ID" value="GIE21387.1"/>
    <property type="molecule type" value="Genomic_DNA"/>
</dbReference>
<proteinExistence type="predicted"/>
<evidence type="ECO:0000256" key="1">
    <source>
        <dbReference type="ARBA" id="ARBA00022801"/>
    </source>
</evidence>
<evidence type="ECO:0000313" key="3">
    <source>
        <dbReference type="EMBL" id="GIE21387.1"/>
    </source>
</evidence>